<organism evidence="5 6">
    <name type="scientific">Marmota marmota marmota</name>
    <name type="common">Alpine marmot</name>
    <dbReference type="NCBI Taxonomy" id="9994"/>
    <lineage>
        <taxon>Eukaryota</taxon>
        <taxon>Metazoa</taxon>
        <taxon>Chordata</taxon>
        <taxon>Craniata</taxon>
        <taxon>Vertebrata</taxon>
        <taxon>Euteleostomi</taxon>
        <taxon>Mammalia</taxon>
        <taxon>Eutheria</taxon>
        <taxon>Euarchontoglires</taxon>
        <taxon>Glires</taxon>
        <taxon>Rodentia</taxon>
        <taxon>Sciuromorpha</taxon>
        <taxon>Sciuridae</taxon>
        <taxon>Xerinae</taxon>
        <taxon>Marmotini</taxon>
        <taxon>Marmota</taxon>
    </lineage>
</organism>
<evidence type="ECO:0000313" key="5">
    <source>
        <dbReference type="Ensembl" id="ENSMMMP00000006406.1"/>
    </source>
</evidence>
<feature type="domain" description="GST C-terminal" evidence="4">
    <location>
        <begin position="69"/>
        <end position="197"/>
    </location>
</feature>
<dbReference type="PROSITE" id="PS50405">
    <property type="entry name" value="GST_CTER"/>
    <property type="match status" value="1"/>
</dbReference>
<keyword evidence="6" id="KW-1185">Reference proteome</keyword>
<evidence type="ECO:0000313" key="6">
    <source>
        <dbReference type="Proteomes" id="UP000694407"/>
    </source>
</evidence>
<dbReference type="PROSITE" id="PS50404">
    <property type="entry name" value="GST_NTER"/>
    <property type="match status" value="1"/>
</dbReference>
<dbReference type="PANTHER" id="PTHR43986">
    <property type="entry name" value="ELONGATION FACTOR 1-GAMMA"/>
    <property type="match status" value="1"/>
</dbReference>
<feature type="domain" description="GST N-terminal" evidence="3">
    <location>
        <begin position="1"/>
        <end position="66"/>
    </location>
</feature>
<dbReference type="InterPro" id="IPR010987">
    <property type="entry name" value="Glutathione-S-Trfase_C-like"/>
</dbReference>
<dbReference type="AlphaFoldDB" id="A0A8C5YZE4"/>
<reference evidence="5" key="2">
    <citation type="submission" date="2025-09" db="UniProtKB">
        <authorList>
            <consortium name="Ensembl"/>
        </authorList>
    </citation>
    <scope>IDENTIFICATION</scope>
</reference>
<dbReference type="InterPro" id="IPR004045">
    <property type="entry name" value="Glutathione_S-Trfase_N"/>
</dbReference>
<reference evidence="5" key="1">
    <citation type="submission" date="2025-08" db="UniProtKB">
        <authorList>
            <consortium name="Ensembl"/>
        </authorList>
    </citation>
    <scope>IDENTIFICATION</scope>
</reference>
<dbReference type="Pfam" id="PF02798">
    <property type="entry name" value="GST_N"/>
    <property type="match status" value="1"/>
</dbReference>
<dbReference type="Pfam" id="PF00043">
    <property type="entry name" value="GST_C"/>
    <property type="match status" value="1"/>
</dbReference>
<dbReference type="SUPFAM" id="SSF47616">
    <property type="entry name" value="GST C-terminal domain-like"/>
    <property type="match status" value="1"/>
</dbReference>
<sequence length="262" mass="29801">MSYSGAQVRVLTAPPHFHFIRTNHTPEFLRKFPAGKVPAFEGDGGFCVFESNAITYYVSNEDLRGRGSNPEAAAQVVQWVSFADSDIVPPASTWVFPTLAIMHHNKQATENAKEEVRRILGLLDAHLKMRTFLVGEGVTLADITVVCTLLWLYRQVLEPSFHQAFPNTSRWFLTCINQLQLWAVLGEVKLCEKMAQFDAKKFAERQPKKDTPRKERGSGHASECPKEYLLLQYSRFLPLTNADPGMPDPPWFQKKLKFPIFM</sequence>
<dbReference type="GeneTree" id="ENSGT00390000007552"/>
<protein>
    <recommendedName>
        <fullName evidence="7">Elongation factor 1-gamma</fullName>
    </recommendedName>
</protein>
<evidence type="ECO:0000259" key="3">
    <source>
        <dbReference type="PROSITE" id="PS50404"/>
    </source>
</evidence>
<feature type="region of interest" description="Disordered" evidence="2">
    <location>
        <begin position="203"/>
        <end position="222"/>
    </location>
</feature>
<dbReference type="InterPro" id="IPR004046">
    <property type="entry name" value="GST_C"/>
</dbReference>
<dbReference type="InterPro" id="IPR040079">
    <property type="entry name" value="Glutathione_S-Trfase"/>
</dbReference>
<evidence type="ECO:0000256" key="2">
    <source>
        <dbReference type="SAM" id="MobiDB-lite"/>
    </source>
</evidence>
<dbReference type="Gene3D" id="3.40.30.10">
    <property type="entry name" value="Glutaredoxin"/>
    <property type="match status" value="1"/>
</dbReference>
<comment type="similarity">
    <text evidence="1">Belongs to the GST superfamily.</text>
</comment>
<evidence type="ECO:0008006" key="7">
    <source>
        <dbReference type="Google" id="ProtNLM"/>
    </source>
</evidence>
<dbReference type="GO" id="GO:0005634">
    <property type="term" value="C:nucleus"/>
    <property type="evidence" value="ECO:0007669"/>
    <property type="project" value="TreeGrafter"/>
</dbReference>
<accession>A0A8C5YZE4</accession>
<dbReference type="SUPFAM" id="SSF52833">
    <property type="entry name" value="Thioredoxin-like"/>
    <property type="match status" value="1"/>
</dbReference>
<dbReference type="PANTHER" id="PTHR43986:SF1">
    <property type="entry name" value="ELONGATION FACTOR 1-GAMMA"/>
    <property type="match status" value="1"/>
</dbReference>
<dbReference type="SFLD" id="SFLDS00019">
    <property type="entry name" value="Glutathione_Transferase_(cytos"/>
    <property type="match status" value="1"/>
</dbReference>
<evidence type="ECO:0000256" key="1">
    <source>
        <dbReference type="RuleBase" id="RU003494"/>
    </source>
</evidence>
<dbReference type="InterPro" id="IPR050802">
    <property type="entry name" value="EF-GSTs"/>
</dbReference>
<dbReference type="Gene3D" id="1.20.1050.10">
    <property type="match status" value="1"/>
</dbReference>
<dbReference type="SFLD" id="SFLDG00358">
    <property type="entry name" value="Main_(cytGST)"/>
    <property type="match status" value="1"/>
</dbReference>
<proteinExistence type="inferred from homology"/>
<dbReference type="InterPro" id="IPR036249">
    <property type="entry name" value="Thioredoxin-like_sf"/>
</dbReference>
<dbReference type="CDD" id="cd03181">
    <property type="entry name" value="GST_C_EF1Bgamma_like"/>
    <property type="match status" value="1"/>
</dbReference>
<dbReference type="Proteomes" id="UP000694407">
    <property type="component" value="Unplaced"/>
</dbReference>
<evidence type="ECO:0000259" key="4">
    <source>
        <dbReference type="PROSITE" id="PS50405"/>
    </source>
</evidence>
<name>A0A8C5YZE4_MARMA</name>
<dbReference type="GO" id="GO:0006414">
    <property type="term" value="P:translational elongation"/>
    <property type="evidence" value="ECO:0007669"/>
    <property type="project" value="TreeGrafter"/>
</dbReference>
<dbReference type="FunFam" id="1.20.1050.10:FF:000021">
    <property type="entry name" value="Elongation factor 1-gamma"/>
    <property type="match status" value="1"/>
</dbReference>
<dbReference type="InterPro" id="IPR036282">
    <property type="entry name" value="Glutathione-S-Trfase_C_sf"/>
</dbReference>
<dbReference type="GO" id="GO:0005737">
    <property type="term" value="C:cytoplasm"/>
    <property type="evidence" value="ECO:0007669"/>
    <property type="project" value="TreeGrafter"/>
</dbReference>
<dbReference type="Ensembl" id="ENSMMMT00000007276.1">
    <property type="protein sequence ID" value="ENSMMMP00000006406.1"/>
    <property type="gene ID" value="ENSMMMG00000005740.1"/>
</dbReference>
<dbReference type="CDD" id="cd03044">
    <property type="entry name" value="GST_N_EF1Bgamma"/>
    <property type="match status" value="1"/>
</dbReference>